<protein>
    <submittedName>
        <fullName evidence="2">PREDICTED: LOC109818568 isoform</fullName>
    </submittedName>
</protein>
<evidence type="ECO:0000313" key="1">
    <source>
        <dbReference type="EMBL" id="KAI5322558.1"/>
    </source>
</evidence>
<keyword evidence="4" id="KW-1185">Reference proteome</keyword>
<evidence type="ECO:0000313" key="3">
    <source>
        <dbReference type="Proteomes" id="UP000327085"/>
    </source>
</evidence>
<evidence type="ECO:0000313" key="4">
    <source>
        <dbReference type="Proteomes" id="UP001054821"/>
    </source>
</evidence>
<accession>A0A5E4FC27</accession>
<dbReference type="Proteomes" id="UP000327085">
    <property type="component" value="Chromosome 6"/>
</dbReference>
<proteinExistence type="predicted"/>
<name>A0A5E4FC27_PRUDU</name>
<dbReference type="AlphaFoldDB" id="A0A5E4FC27"/>
<dbReference type="Gramene" id="VVA25673">
    <property type="protein sequence ID" value="VVA25673"/>
    <property type="gene ID" value="Prudul26B019855"/>
</dbReference>
<sequence>MEEIAEMDFLKPVVLCAKEIEQCIMAYQHFTPCRFNQNLKGSFGPLSAKFSPSFCIVQRIFELKKPRQELVVTERWKQWKINIPDEISSIEATILGDDFWSNAHLLQLFEPFALEAVKSKDVDNGTLSQLEELIENRWDALFSPLHAAGYILNPRYFGRGQTRDKTAMRGWEATLDRYEFESADRRVLREQLNSYWRLEGSFGD</sequence>
<dbReference type="EMBL" id="CABIKO010000097">
    <property type="protein sequence ID" value="VVA25673.1"/>
    <property type="molecule type" value="Genomic_DNA"/>
</dbReference>
<dbReference type="EMBL" id="JAJFAZ020000006">
    <property type="protein sequence ID" value="KAI5322558.1"/>
    <property type="molecule type" value="Genomic_DNA"/>
</dbReference>
<dbReference type="InParanoid" id="A0A5E4FC27"/>
<gene>
    <name evidence="2" type="ORF">ALMOND_2B019855</name>
    <name evidence="1" type="ORF">L3X38_031630</name>
</gene>
<reference evidence="1 4" key="3">
    <citation type="journal article" date="2022" name="G3 (Bethesda)">
        <title>Whole-genome sequence and methylome profiling of the almond [Prunus dulcis (Mill.) D.A. Webb] cultivar 'Nonpareil'.</title>
        <authorList>
            <person name="D'Amico-Willman K.M."/>
            <person name="Ouma W.Z."/>
            <person name="Meulia T."/>
            <person name="Sideli G.M."/>
            <person name="Gradziel T.M."/>
            <person name="Fresnedo-Ramirez J."/>
        </authorList>
    </citation>
    <scope>NUCLEOTIDE SEQUENCE [LARGE SCALE GENOMIC DNA]</scope>
    <source>
        <strain evidence="1">Clone GOH B32 T37-40</strain>
    </source>
</reference>
<reference evidence="3" key="2">
    <citation type="journal article" date="2020" name="Plant J.">
        <title>Transposons played a major role in the diversification between the closely related almond and peach genomes: results from the almond genome sequence.</title>
        <authorList>
            <person name="Alioto T."/>
            <person name="Alexiou K.G."/>
            <person name="Bardil A."/>
            <person name="Barteri F."/>
            <person name="Castanera R."/>
            <person name="Cruz F."/>
            <person name="Dhingra A."/>
            <person name="Duval H."/>
            <person name="Fernandez I Marti A."/>
            <person name="Frias L."/>
            <person name="Galan B."/>
            <person name="Garcia J.L."/>
            <person name="Howad W."/>
            <person name="Gomez-Garrido J."/>
            <person name="Gut M."/>
            <person name="Julca I."/>
            <person name="Morata J."/>
            <person name="Puigdomenech P."/>
            <person name="Ribeca P."/>
            <person name="Rubio Cabetas M.J."/>
            <person name="Vlasova A."/>
            <person name="Wirthensohn M."/>
            <person name="Garcia-Mas J."/>
            <person name="Gabaldon T."/>
            <person name="Casacuberta J.M."/>
            <person name="Arus P."/>
        </authorList>
    </citation>
    <scope>NUCLEOTIDE SEQUENCE [LARGE SCALE GENOMIC DNA]</scope>
    <source>
        <strain evidence="3">cv. Texas</strain>
    </source>
</reference>
<reference evidence="2" key="1">
    <citation type="submission" date="2019-07" db="EMBL/GenBank/DDBJ databases">
        <authorList>
            <person name="Alioto T."/>
            <person name="Alioto T."/>
            <person name="Gomez Garrido J."/>
        </authorList>
    </citation>
    <scope>NUCLEOTIDE SEQUENCE</scope>
</reference>
<dbReference type="Proteomes" id="UP001054821">
    <property type="component" value="Chromosome 6"/>
</dbReference>
<evidence type="ECO:0000313" key="2">
    <source>
        <dbReference type="EMBL" id="VVA25673.1"/>
    </source>
</evidence>
<organism evidence="2 3">
    <name type="scientific">Prunus dulcis</name>
    <name type="common">Almond</name>
    <name type="synonym">Amygdalus dulcis</name>
    <dbReference type="NCBI Taxonomy" id="3755"/>
    <lineage>
        <taxon>Eukaryota</taxon>
        <taxon>Viridiplantae</taxon>
        <taxon>Streptophyta</taxon>
        <taxon>Embryophyta</taxon>
        <taxon>Tracheophyta</taxon>
        <taxon>Spermatophyta</taxon>
        <taxon>Magnoliopsida</taxon>
        <taxon>eudicotyledons</taxon>
        <taxon>Gunneridae</taxon>
        <taxon>Pentapetalae</taxon>
        <taxon>rosids</taxon>
        <taxon>fabids</taxon>
        <taxon>Rosales</taxon>
        <taxon>Rosaceae</taxon>
        <taxon>Amygdaloideae</taxon>
        <taxon>Amygdaleae</taxon>
        <taxon>Prunus</taxon>
    </lineage>
</organism>